<evidence type="ECO:0000313" key="2">
    <source>
        <dbReference type="EMBL" id="MCT7979305.1"/>
    </source>
</evidence>
<dbReference type="RefSeq" id="WP_261236117.1">
    <property type="nucleotide sequence ID" value="NZ_JAMXFA010000021.1"/>
</dbReference>
<dbReference type="Pfam" id="PF06967">
    <property type="entry name" value="Mo-nitro_C"/>
    <property type="match status" value="1"/>
</dbReference>
<organism evidence="2 3">
    <name type="scientific">Laspinema olomoucense D3b</name>
    <dbReference type="NCBI Taxonomy" id="2953688"/>
    <lineage>
        <taxon>Bacteria</taxon>
        <taxon>Bacillati</taxon>
        <taxon>Cyanobacteriota</taxon>
        <taxon>Cyanophyceae</taxon>
        <taxon>Oscillatoriophycideae</taxon>
        <taxon>Oscillatoriales</taxon>
        <taxon>Laspinemataceae</taxon>
        <taxon>Laspinema</taxon>
        <taxon>Laspinema olomoucense</taxon>
    </lineage>
</organism>
<comment type="caution">
    <text evidence="2">The sequence shown here is derived from an EMBL/GenBank/DDBJ whole genome shotgun (WGS) entry which is preliminary data.</text>
</comment>
<protein>
    <submittedName>
        <fullName evidence="2">Mo-dependent nitrogenase C-terminal domain-containing protein</fullName>
    </submittedName>
</protein>
<keyword evidence="3" id="KW-1185">Reference proteome</keyword>
<evidence type="ECO:0000259" key="1">
    <source>
        <dbReference type="Pfam" id="PF06967"/>
    </source>
</evidence>
<dbReference type="Proteomes" id="UP001525961">
    <property type="component" value="Unassembled WGS sequence"/>
</dbReference>
<gene>
    <name evidence="2" type="ORF">NG792_16455</name>
</gene>
<accession>A0ABT2NC46</accession>
<proteinExistence type="predicted"/>
<name>A0ABT2NC46_9CYAN</name>
<sequence>MNVLDYTIQHLIRITWIELSEKAPTQSDRSTVPTRADQAFFQPLGPLKHWLDRLEVRDRQMAHSLCKLIPSQCPFERDIKVGDRVLFHIPPLCKLNPFYEQFVGLRFRALCYLVDECGEDVTVYC</sequence>
<dbReference type="InterPro" id="IPR009717">
    <property type="entry name" value="Mo-dep_Nase_C"/>
</dbReference>
<evidence type="ECO:0000313" key="3">
    <source>
        <dbReference type="Proteomes" id="UP001525961"/>
    </source>
</evidence>
<reference evidence="2 3" key="1">
    <citation type="journal article" date="2022" name="Front. Microbiol.">
        <title>High genomic differentiation and limited gene flow indicate recent cryptic speciation within the genus Laspinema (cyanobacteria).</title>
        <authorList>
            <person name="Stanojkovic A."/>
            <person name="Skoupy S."/>
            <person name="Skaloud P."/>
            <person name="Dvorak P."/>
        </authorList>
    </citation>
    <scope>NUCLEOTIDE SEQUENCE [LARGE SCALE GENOMIC DNA]</scope>
    <source>
        <strain evidence="2 3">D3b</strain>
    </source>
</reference>
<feature type="domain" description="Mo-dependent nitrogenase C-terminal" evidence="1">
    <location>
        <begin position="44"/>
        <end position="125"/>
    </location>
</feature>
<dbReference type="EMBL" id="JAMXFA010000021">
    <property type="protein sequence ID" value="MCT7979305.1"/>
    <property type="molecule type" value="Genomic_DNA"/>
</dbReference>